<dbReference type="SMART" id="SM00028">
    <property type="entry name" value="TPR"/>
    <property type="match status" value="5"/>
</dbReference>
<dbReference type="GO" id="GO:0046872">
    <property type="term" value="F:metal ion binding"/>
    <property type="evidence" value="ECO:0007669"/>
    <property type="project" value="UniProtKB-KW"/>
</dbReference>
<dbReference type="InterPro" id="IPR011990">
    <property type="entry name" value="TPR-like_helical_dom_sf"/>
</dbReference>
<sequence length="431" mass="48532">MAVYFAFLNPTEVEIHLTRNLMFEIPMVVFLMGSLLLGVLISAVFQSLLEIQASWSHFRENQKIKKQESRFNKWDKWYRKAESAIASGRLAKGLALYEKILSDNPHHSAALFQLGNHKRAQGEFETAIEYHQKALVADPEDFQALYSLAEDFAAAGDIEQEIETLNRCLELDSNSLPTLKKLRDAYLSTHNLDGAQNIQKSILGLVQDSDKLDDERALLLRIIYSIGMERIKEEKYDSAVAEFRRAIKEDESSAPAHVSLGDIYLKLENSRQALKAWKSGFEKTGAPVCLLRMQEWHDSQGKKEEGDKLLQNAIEKSEGKRQELLSLIYSQRLLAQGKSQDAADVLEKIEDGTILTRLSTIKALQDSGANDKADALIQSTFDQVEHAVRVYYCSACGHEFDTWFGLCPHCNSWATLTCGSSKLRAHQTSAA</sequence>
<dbReference type="SUPFAM" id="SSF144020">
    <property type="entry name" value="FdhE-like"/>
    <property type="match status" value="1"/>
</dbReference>
<dbReference type="Pfam" id="PF13432">
    <property type="entry name" value="TPR_16"/>
    <property type="match status" value="2"/>
</dbReference>
<dbReference type="PROSITE" id="PS50005">
    <property type="entry name" value="TPR"/>
    <property type="match status" value="3"/>
</dbReference>
<evidence type="ECO:0000256" key="3">
    <source>
        <dbReference type="SAM" id="Phobius"/>
    </source>
</evidence>
<dbReference type="Proteomes" id="UP000594688">
    <property type="component" value="Chromosome"/>
</dbReference>
<dbReference type="InterPro" id="IPR024064">
    <property type="entry name" value="FdhE-like_sf"/>
</dbReference>
<feature type="repeat" description="TPR" evidence="2">
    <location>
        <begin position="142"/>
        <end position="175"/>
    </location>
</feature>
<accession>A0A7T0BW82</accession>
<evidence type="ECO:0000313" key="5">
    <source>
        <dbReference type="EMBL" id="QPJ62083.1"/>
    </source>
</evidence>
<dbReference type="InterPro" id="IPR019734">
    <property type="entry name" value="TPR_rpt"/>
</dbReference>
<protein>
    <submittedName>
        <fullName evidence="5">DUF1049 domain-containing protein</fullName>
    </submittedName>
</protein>
<keyword evidence="1" id="KW-0479">Metal-binding</keyword>
<keyword evidence="3" id="KW-0812">Transmembrane</keyword>
<keyword evidence="3" id="KW-0472">Membrane</keyword>
<keyword evidence="3" id="KW-1133">Transmembrane helix</keyword>
<dbReference type="AlphaFoldDB" id="A0A7T0BW82"/>
<dbReference type="InterPro" id="IPR041166">
    <property type="entry name" value="Rubredoxin_2"/>
</dbReference>
<evidence type="ECO:0000313" key="6">
    <source>
        <dbReference type="Proteomes" id="UP000594688"/>
    </source>
</evidence>
<feature type="repeat" description="TPR" evidence="2">
    <location>
        <begin position="220"/>
        <end position="253"/>
    </location>
</feature>
<reference evidence="5 6" key="1">
    <citation type="submission" date="2020-02" db="EMBL/GenBank/DDBJ databases">
        <title>Genomic and physiological characterization of two novel Nitrospinaceae genera.</title>
        <authorList>
            <person name="Mueller A.J."/>
            <person name="Jung M.-Y."/>
            <person name="Strachan C.R."/>
            <person name="Herbold C.W."/>
            <person name="Kirkegaard R.H."/>
            <person name="Daims H."/>
        </authorList>
    </citation>
    <scope>NUCLEOTIDE SEQUENCE [LARGE SCALE GENOMIC DNA]</scope>
    <source>
        <strain evidence="5">EB</strain>
    </source>
</reference>
<evidence type="ECO:0000256" key="2">
    <source>
        <dbReference type="PROSITE-ProRule" id="PRU00339"/>
    </source>
</evidence>
<dbReference type="Gene3D" id="1.25.40.10">
    <property type="entry name" value="Tetratricopeptide repeat domain"/>
    <property type="match status" value="2"/>
</dbReference>
<evidence type="ECO:0000256" key="1">
    <source>
        <dbReference type="ARBA" id="ARBA00022723"/>
    </source>
</evidence>
<dbReference type="SUPFAM" id="SSF48452">
    <property type="entry name" value="TPR-like"/>
    <property type="match status" value="1"/>
</dbReference>
<feature type="domain" description="LapB rubredoxin metal binding" evidence="4">
    <location>
        <begin position="391"/>
        <end position="416"/>
    </location>
</feature>
<dbReference type="EMBL" id="CP048685">
    <property type="protein sequence ID" value="QPJ62083.1"/>
    <property type="molecule type" value="Genomic_DNA"/>
</dbReference>
<proteinExistence type="predicted"/>
<dbReference type="PANTHER" id="PTHR12558">
    <property type="entry name" value="CELL DIVISION CYCLE 16,23,27"/>
    <property type="match status" value="1"/>
</dbReference>
<dbReference type="Pfam" id="PF18073">
    <property type="entry name" value="Zn_ribbon_LapB"/>
    <property type="match status" value="1"/>
</dbReference>
<name>A0A7T0BW82_9BACT</name>
<feature type="transmembrane region" description="Helical" evidence="3">
    <location>
        <begin position="27"/>
        <end position="49"/>
    </location>
</feature>
<feature type="repeat" description="TPR" evidence="2">
    <location>
        <begin position="108"/>
        <end position="141"/>
    </location>
</feature>
<keyword evidence="2" id="KW-0802">TPR repeat</keyword>
<gene>
    <name evidence="5" type="ORF">G3M70_09455</name>
</gene>
<dbReference type="PANTHER" id="PTHR12558:SF13">
    <property type="entry name" value="CELL DIVISION CYCLE PROTEIN 27 HOMOLOG"/>
    <property type="match status" value="1"/>
</dbReference>
<organism evidence="5 6">
    <name type="scientific">Candidatus Nitronauta litoralis</name>
    <dbReference type="NCBI Taxonomy" id="2705533"/>
    <lineage>
        <taxon>Bacteria</taxon>
        <taxon>Pseudomonadati</taxon>
        <taxon>Nitrospinota/Tectimicrobiota group</taxon>
        <taxon>Nitrospinota</taxon>
        <taxon>Nitrospinia</taxon>
        <taxon>Nitrospinales</taxon>
        <taxon>Nitrospinaceae</taxon>
        <taxon>Candidatus Nitronauta</taxon>
    </lineage>
</organism>
<dbReference type="KEGG" id="nli:G3M70_09455"/>
<evidence type="ECO:0000259" key="4">
    <source>
        <dbReference type="Pfam" id="PF18073"/>
    </source>
</evidence>